<evidence type="ECO:0000256" key="3">
    <source>
        <dbReference type="SAM" id="MobiDB-lite"/>
    </source>
</evidence>
<organism evidence="6 7">
    <name type="scientific">Nocardioides massiliensis</name>
    <dbReference type="NCBI Taxonomy" id="1325935"/>
    <lineage>
        <taxon>Bacteria</taxon>
        <taxon>Bacillati</taxon>
        <taxon>Actinomycetota</taxon>
        <taxon>Actinomycetes</taxon>
        <taxon>Propionibacteriales</taxon>
        <taxon>Nocardioidaceae</taxon>
        <taxon>Nocardioides</taxon>
    </lineage>
</organism>
<protein>
    <recommendedName>
        <fullName evidence="5">Leucine-binding protein domain-containing protein</fullName>
    </recommendedName>
</protein>
<gene>
    <name evidence="6" type="ORF">J2S59_001745</name>
</gene>
<evidence type="ECO:0000256" key="4">
    <source>
        <dbReference type="SAM" id="SignalP"/>
    </source>
</evidence>
<feature type="region of interest" description="Disordered" evidence="3">
    <location>
        <begin position="27"/>
        <end position="79"/>
    </location>
</feature>
<feature type="compositionally biased region" description="Low complexity" evidence="3">
    <location>
        <begin position="63"/>
        <end position="75"/>
    </location>
</feature>
<dbReference type="PROSITE" id="PS51257">
    <property type="entry name" value="PROKAR_LIPOPROTEIN"/>
    <property type="match status" value="1"/>
</dbReference>
<name>A0ABT9NNE2_9ACTN</name>
<keyword evidence="2 4" id="KW-0732">Signal</keyword>
<dbReference type="InterPro" id="IPR028081">
    <property type="entry name" value="Leu-bd"/>
</dbReference>
<keyword evidence="7" id="KW-1185">Reference proteome</keyword>
<evidence type="ECO:0000313" key="6">
    <source>
        <dbReference type="EMBL" id="MDP9821936.1"/>
    </source>
</evidence>
<proteinExistence type="inferred from homology"/>
<accession>A0ABT9NNE2</accession>
<dbReference type="Pfam" id="PF13458">
    <property type="entry name" value="Peripla_BP_6"/>
    <property type="match status" value="1"/>
</dbReference>
<dbReference type="RefSeq" id="WP_068118833.1">
    <property type="nucleotide sequence ID" value="NZ_CCXJ01000155.1"/>
</dbReference>
<comment type="caution">
    <text evidence="6">The sequence shown here is derived from an EMBL/GenBank/DDBJ whole genome shotgun (WGS) entry which is preliminary data.</text>
</comment>
<dbReference type="Proteomes" id="UP001240447">
    <property type="component" value="Unassembled WGS sequence"/>
</dbReference>
<evidence type="ECO:0000259" key="5">
    <source>
        <dbReference type="Pfam" id="PF13458"/>
    </source>
</evidence>
<sequence>MRNLRSRRGVRVGAAALVLALAASACGAERDDDDAAQPATGDTSESPAAAASFGDLESPCGEGDATGATGATDQGVTDRDITIGYGDDRGFVGAPGLNKEMGDTVEAMIAWCNDQGGINGRKLVGNRYDAAITNAAAVVQKSCQRDFMLVAHGFGYDEAGEQFRVGCDLPSVPAFAVGPNTAMGPNKYEPVPLPVDYYNGAMLTALIEVEPAFKESVGMVGSSSPAVQLGLSRVIKAFGELEMNLKDCGVTIGQEGEPNYVPFAQKLKNCDVATLWNTNSPSPIAFGLFEALQRVDADIQYVLETTWYSEMVRGWNGESGAIDGALIGSMFQPLENADLVPAVQDYIDLIEEAGTTPSLLGMQATSAFLLWATAADACGADLTRDCVMSNLDNTTEWSGGGLHAPSNPGENMPTTCGLVLRVEGSEYTQVFPEERGEFFCDDSTRIELDPASAGVTLDENRVSTTFAKQ</sequence>
<dbReference type="InterPro" id="IPR028082">
    <property type="entry name" value="Peripla_BP_I"/>
</dbReference>
<feature type="chain" id="PRO_5047218020" description="Leucine-binding protein domain-containing protein" evidence="4">
    <location>
        <begin position="28"/>
        <end position="469"/>
    </location>
</feature>
<evidence type="ECO:0000256" key="2">
    <source>
        <dbReference type="ARBA" id="ARBA00022729"/>
    </source>
</evidence>
<comment type="similarity">
    <text evidence="1">Belongs to the leucine-binding protein family.</text>
</comment>
<dbReference type="EMBL" id="JAUSQM010000001">
    <property type="protein sequence ID" value="MDP9821936.1"/>
    <property type="molecule type" value="Genomic_DNA"/>
</dbReference>
<feature type="signal peptide" evidence="4">
    <location>
        <begin position="1"/>
        <end position="27"/>
    </location>
</feature>
<evidence type="ECO:0000313" key="7">
    <source>
        <dbReference type="Proteomes" id="UP001240447"/>
    </source>
</evidence>
<reference evidence="6 7" key="1">
    <citation type="submission" date="2023-07" db="EMBL/GenBank/DDBJ databases">
        <title>Sequencing the genomes of 1000 actinobacteria strains.</title>
        <authorList>
            <person name="Klenk H.-P."/>
        </authorList>
    </citation>
    <scope>NUCLEOTIDE SEQUENCE [LARGE SCALE GENOMIC DNA]</scope>
    <source>
        <strain evidence="6 7">GD13</strain>
    </source>
</reference>
<dbReference type="SUPFAM" id="SSF53822">
    <property type="entry name" value="Periplasmic binding protein-like I"/>
    <property type="match status" value="1"/>
</dbReference>
<feature type="domain" description="Leucine-binding protein" evidence="5">
    <location>
        <begin position="94"/>
        <end position="423"/>
    </location>
</feature>
<evidence type="ECO:0000256" key="1">
    <source>
        <dbReference type="ARBA" id="ARBA00010062"/>
    </source>
</evidence>
<dbReference type="Gene3D" id="3.40.50.2300">
    <property type="match status" value="2"/>
</dbReference>